<dbReference type="EMBL" id="CP089984">
    <property type="protein sequence ID" value="WXB11743.1"/>
    <property type="molecule type" value="Genomic_DNA"/>
</dbReference>
<dbReference type="InterPro" id="IPR000182">
    <property type="entry name" value="GNAT_dom"/>
</dbReference>
<evidence type="ECO:0000313" key="2">
    <source>
        <dbReference type="EMBL" id="WXB11743.1"/>
    </source>
</evidence>
<dbReference type="Gene3D" id="3.40.630.30">
    <property type="match status" value="1"/>
</dbReference>
<reference evidence="2 3" key="1">
    <citation type="submission" date="2021-12" db="EMBL/GenBank/DDBJ databases">
        <title>Discovery of the Pendulisporaceae a myxobacterial family with distinct sporulation behavior and unique specialized metabolism.</title>
        <authorList>
            <person name="Garcia R."/>
            <person name="Popoff A."/>
            <person name="Bader C.D."/>
            <person name="Loehr J."/>
            <person name="Walesch S."/>
            <person name="Walt C."/>
            <person name="Boldt J."/>
            <person name="Bunk B."/>
            <person name="Haeckl F.J.F.P.J."/>
            <person name="Gunesch A.P."/>
            <person name="Birkelbach J."/>
            <person name="Nuebel U."/>
            <person name="Pietschmann T."/>
            <person name="Bach T."/>
            <person name="Mueller R."/>
        </authorList>
    </citation>
    <scope>NUCLEOTIDE SEQUENCE [LARGE SCALE GENOMIC DNA]</scope>
    <source>
        <strain evidence="2 3">MSr11954</strain>
    </source>
</reference>
<name>A0ABZ2LPB7_9BACT</name>
<accession>A0ABZ2LPB7</accession>
<dbReference type="PROSITE" id="PS51186">
    <property type="entry name" value="GNAT"/>
    <property type="match status" value="1"/>
</dbReference>
<dbReference type="CDD" id="cd04301">
    <property type="entry name" value="NAT_SF"/>
    <property type="match status" value="1"/>
</dbReference>
<keyword evidence="3" id="KW-1185">Reference proteome</keyword>
<dbReference type="Pfam" id="PF00583">
    <property type="entry name" value="Acetyltransf_1"/>
    <property type="match status" value="1"/>
</dbReference>
<dbReference type="InterPro" id="IPR016181">
    <property type="entry name" value="Acyl_CoA_acyltransferase"/>
</dbReference>
<evidence type="ECO:0000313" key="3">
    <source>
        <dbReference type="Proteomes" id="UP001370348"/>
    </source>
</evidence>
<dbReference type="Proteomes" id="UP001370348">
    <property type="component" value="Chromosome"/>
</dbReference>
<organism evidence="2 3">
    <name type="scientific">Pendulispora albinea</name>
    <dbReference type="NCBI Taxonomy" id="2741071"/>
    <lineage>
        <taxon>Bacteria</taxon>
        <taxon>Pseudomonadati</taxon>
        <taxon>Myxococcota</taxon>
        <taxon>Myxococcia</taxon>
        <taxon>Myxococcales</taxon>
        <taxon>Sorangiineae</taxon>
        <taxon>Pendulisporaceae</taxon>
        <taxon>Pendulispora</taxon>
    </lineage>
</organism>
<sequence>MYPVFEDVRCGAMVESEIELFADIAFRSQGAGGRSREKIAECLRHLLPLGGARAVAFDRGEAIGFQVGCDHHAMSHGATDLPRETFYLSDLAVLPGHRRRGIGSVLMRALVEYALPPYEHVFLHAVEGSTCERALSARGLVARADYGGRKGLFANKELVAALRAQSSKETRLSR</sequence>
<gene>
    <name evidence="2" type="ORF">LZC94_28275</name>
</gene>
<proteinExistence type="predicted"/>
<feature type="domain" description="N-acetyltransferase" evidence="1">
    <location>
        <begin position="8"/>
        <end position="169"/>
    </location>
</feature>
<dbReference type="RefSeq" id="WP_394821366.1">
    <property type="nucleotide sequence ID" value="NZ_CP089984.1"/>
</dbReference>
<dbReference type="SUPFAM" id="SSF55729">
    <property type="entry name" value="Acyl-CoA N-acyltransferases (Nat)"/>
    <property type="match status" value="1"/>
</dbReference>
<protein>
    <submittedName>
        <fullName evidence="2">GNAT family N-acetyltransferase</fullName>
    </submittedName>
</protein>
<evidence type="ECO:0000259" key="1">
    <source>
        <dbReference type="PROSITE" id="PS51186"/>
    </source>
</evidence>